<protein>
    <submittedName>
        <fullName evidence="1">Uncharacterized protein</fullName>
    </submittedName>
</protein>
<comment type="caution">
    <text evidence="1">The sequence shown here is derived from an EMBL/GenBank/DDBJ whole genome shotgun (WGS) entry which is preliminary data.</text>
</comment>
<evidence type="ECO:0000313" key="1">
    <source>
        <dbReference type="EMBL" id="PKY48071.1"/>
    </source>
</evidence>
<proteinExistence type="predicted"/>
<sequence>MNDSDEINVRFVEMKDDLIEVSKSRSYIEVTENVLRELTIADSMITTKSGLKSKVKGDKDIICKICDRYIDKIQKLFWNNRCEETIELEKLRNNERIKKEKREKSN</sequence>
<organism evidence="1 2">
    <name type="scientific">Rhizophagus irregularis</name>
    <dbReference type="NCBI Taxonomy" id="588596"/>
    <lineage>
        <taxon>Eukaryota</taxon>
        <taxon>Fungi</taxon>
        <taxon>Fungi incertae sedis</taxon>
        <taxon>Mucoromycota</taxon>
        <taxon>Glomeromycotina</taxon>
        <taxon>Glomeromycetes</taxon>
        <taxon>Glomerales</taxon>
        <taxon>Glomeraceae</taxon>
        <taxon>Rhizophagus</taxon>
    </lineage>
</organism>
<dbReference type="VEuPathDB" id="FungiDB:RhiirA1_450939"/>
<keyword evidence="2" id="KW-1185">Reference proteome</keyword>
<dbReference type="VEuPathDB" id="FungiDB:RhiirFUN_002344"/>
<accession>A0A2I1GN59</accession>
<dbReference type="EMBL" id="LLXI01000599">
    <property type="protein sequence ID" value="PKY48071.1"/>
    <property type="molecule type" value="Genomic_DNA"/>
</dbReference>
<evidence type="ECO:0000313" key="2">
    <source>
        <dbReference type="Proteomes" id="UP000234323"/>
    </source>
</evidence>
<name>A0A2I1GN59_9GLOM</name>
<gene>
    <name evidence="1" type="ORF">RhiirA4_463527</name>
</gene>
<dbReference type="Proteomes" id="UP000234323">
    <property type="component" value="Unassembled WGS sequence"/>
</dbReference>
<dbReference type="AlphaFoldDB" id="A0A2I1GN59"/>
<dbReference type="VEuPathDB" id="FungiDB:FUN_002282"/>
<reference evidence="1 2" key="1">
    <citation type="submission" date="2015-10" db="EMBL/GenBank/DDBJ databases">
        <title>Genome analyses suggest a sexual origin of heterokaryosis in a supposedly ancient asexual fungus.</title>
        <authorList>
            <person name="Ropars J."/>
            <person name="Sedzielewska K."/>
            <person name="Noel J."/>
            <person name="Charron P."/>
            <person name="Farinelli L."/>
            <person name="Marton T."/>
            <person name="Kruger M."/>
            <person name="Pelin A."/>
            <person name="Brachmann A."/>
            <person name="Corradi N."/>
        </authorList>
    </citation>
    <scope>NUCLEOTIDE SEQUENCE [LARGE SCALE GENOMIC DNA]</scope>
    <source>
        <strain evidence="1 2">A4</strain>
    </source>
</reference>